<dbReference type="EMBL" id="LR796338">
    <property type="protein sequence ID" value="CAB4137729.1"/>
    <property type="molecule type" value="Genomic_DNA"/>
</dbReference>
<dbReference type="EMBL" id="LR796481">
    <property type="protein sequence ID" value="CAB4148002.1"/>
    <property type="molecule type" value="Genomic_DNA"/>
</dbReference>
<organism evidence="3">
    <name type="scientific">uncultured Caudovirales phage</name>
    <dbReference type="NCBI Taxonomy" id="2100421"/>
    <lineage>
        <taxon>Viruses</taxon>
        <taxon>Duplodnaviria</taxon>
        <taxon>Heunggongvirae</taxon>
        <taxon>Uroviricota</taxon>
        <taxon>Caudoviricetes</taxon>
        <taxon>Peduoviridae</taxon>
        <taxon>Maltschvirus</taxon>
        <taxon>Maltschvirus maltsch</taxon>
    </lineage>
</organism>
<proteinExistence type="predicted"/>
<evidence type="ECO:0000256" key="1">
    <source>
        <dbReference type="SAM" id="MobiDB-lite"/>
    </source>
</evidence>
<reference evidence="3" key="1">
    <citation type="submission" date="2020-04" db="EMBL/GenBank/DDBJ databases">
        <authorList>
            <person name="Chiriac C."/>
            <person name="Salcher M."/>
            <person name="Ghai R."/>
            <person name="Kavagutti S V."/>
        </authorList>
    </citation>
    <scope>NUCLEOTIDE SEQUENCE</scope>
</reference>
<protein>
    <submittedName>
        <fullName evidence="3">Uncharacterized protein</fullName>
    </submittedName>
</protein>
<feature type="region of interest" description="Disordered" evidence="1">
    <location>
        <begin position="33"/>
        <end position="65"/>
    </location>
</feature>
<gene>
    <name evidence="2" type="ORF">UFOVP325_75</name>
    <name evidence="3" type="ORF">UFOVP430_70</name>
</gene>
<accession>A0A6J5MNQ7</accession>
<evidence type="ECO:0000313" key="3">
    <source>
        <dbReference type="EMBL" id="CAB4148002.1"/>
    </source>
</evidence>
<sequence>MKPVPNRAGKRVGKIDVQGAKLKAERAALNQASGKFATGAQGNPGTKRARTRSASKNKAIREDLS</sequence>
<name>A0A6J5MNQ7_9CAUD</name>
<evidence type="ECO:0000313" key="2">
    <source>
        <dbReference type="EMBL" id="CAB4137729.1"/>
    </source>
</evidence>